<dbReference type="EMBL" id="MFDT01000038">
    <property type="protein sequence ID" value="OGE64798.1"/>
    <property type="molecule type" value="Genomic_DNA"/>
</dbReference>
<evidence type="ECO:0000313" key="3">
    <source>
        <dbReference type="Proteomes" id="UP000178859"/>
    </source>
</evidence>
<accession>A0A1F5MHF6</accession>
<dbReference type="AlphaFoldDB" id="A0A1F5MHF6"/>
<proteinExistence type="predicted"/>
<reference evidence="2 3" key="1">
    <citation type="journal article" date="2016" name="Nat. Commun.">
        <title>Thousands of microbial genomes shed light on interconnected biogeochemical processes in an aquifer system.</title>
        <authorList>
            <person name="Anantharaman K."/>
            <person name="Brown C.T."/>
            <person name="Hug L.A."/>
            <person name="Sharon I."/>
            <person name="Castelle C.J."/>
            <person name="Probst A.J."/>
            <person name="Thomas B.C."/>
            <person name="Singh A."/>
            <person name="Wilkins M.J."/>
            <person name="Karaoz U."/>
            <person name="Brodie E.L."/>
            <person name="Williams K.H."/>
            <person name="Hubbard S.S."/>
            <person name="Banfield J.F."/>
        </authorList>
    </citation>
    <scope>NUCLEOTIDE SEQUENCE [LARGE SCALE GENOMIC DNA]</scope>
</reference>
<keyword evidence="1" id="KW-0472">Membrane</keyword>
<dbReference type="Proteomes" id="UP000178859">
    <property type="component" value="Unassembled WGS sequence"/>
</dbReference>
<name>A0A1F5MHF6_9BACT</name>
<evidence type="ECO:0000256" key="1">
    <source>
        <dbReference type="SAM" id="Phobius"/>
    </source>
</evidence>
<gene>
    <name evidence="2" type="ORF">A3I48_00555</name>
</gene>
<evidence type="ECO:0000313" key="2">
    <source>
        <dbReference type="EMBL" id="OGE64798.1"/>
    </source>
</evidence>
<comment type="caution">
    <text evidence="2">The sequence shown here is derived from an EMBL/GenBank/DDBJ whole genome shotgun (WGS) entry which is preliminary data.</text>
</comment>
<keyword evidence="1" id="KW-0812">Transmembrane</keyword>
<feature type="transmembrane region" description="Helical" evidence="1">
    <location>
        <begin position="173"/>
        <end position="192"/>
    </location>
</feature>
<protein>
    <submittedName>
        <fullName evidence="2">Uncharacterized protein</fullName>
    </submittedName>
</protein>
<feature type="transmembrane region" description="Helical" evidence="1">
    <location>
        <begin position="6"/>
        <end position="23"/>
    </location>
</feature>
<keyword evidence="1" id="KW-1133">Transmembrane helix</keyword>
<sequence length="194" mass="22189">MKYIPIIMLIIIIIIPAVTLLSLRKEIGLKQTEESKVLFFYGNQDYRFSFVSPKDNLNSVVVKLKNISIKNSKPVYFRLLDNQDIVKQIQINGSNIGDSSMVRFAFAAIKDSKDRRYTISLTSPQTEKNEALGIHTDTLNHPVIITYHIPSSRLQLISDIYKNLGTKILTDKILLATWLLLFYVAVFLIRSLDI</sequence>
<organism evidence="2 3">
    <name type="scientific">Candidatus Daviesbacteria bacterium RIFCSPLOWO2_02_FULL_36_7</name>
    <dbReference type="NCBI Taxonomy" id="1797792"/>
    <lineage>
        <taxon>Bacteria</taxon>
        <taxon>Candidatus Daviesiibacteriota</taxon>
    </lineage>
</organism>